<dbReference type="InterPro" id="IPR013766">
    <property type="entry name" value="Thioredoxin_domain"/>
</dbReference>
<comment type="caution">
    <text evidence="2">The sequence shown here is derived from an EMBL/GenBank/DDBJ whole genome shotgun (WGS) entry which is preliminary data.</text>
</comment>
<dbReference type="InterPro" id="IPR000866">
    <property type="entry name" value="AhpC/TSA"/>
</dbReference>
<dbReference type="InterPro" id="IPR017937">
    <property type="entry name" value="Thioredoxin_CS"/>
</dbReference>
<protein>
    <submittedName>
        <fullName evidence="2">Thiol-disulfide oxidoreductase ResA</fullName>
    </submittedName>
</protein>
<dbReference type="InterPro" id="IPR050553">
    <property type="entry name" value="Thioredoxin_ResA/DsbE_sf"/>
</dbReference>
<feature type="domain" description="Thioredoxin" evidence="1">
    <location>
        <begin position="23"/>
        <end position="165"/>
    </location>
</feature>
<dbReference type="AlphaFoldDB" id="A0A1J5RUI6"/>
<proteinExistence type="predicted"/>
<name>A0A1J5RUI6_9ZZZZ</name>
<dbReference type="SUPFAM" id="SSF52833">
    <property type="entry name" value="Thioredoxin-like"/>
    <property type="match status" value="1"/>
</dbReference>
<evidence type="ECO:0000313" key="2">
    <source>
        <dbReference type="EMBL" id="OIQ99346.1"/>
    </source>
</evidence>
<dbReference type="Pfam" id="PF00578">
    <property type="entry name" value="AhpC-TSA"/>
    <property type="match status" value="1"/>
</dbReference>
<dbReference type="Gene3D" id="3.40.30.10">
    <property type="entry name" value="Glutaredoxin"/>
    <property type="match status" value="1"/>
</dbReference>
<accession>A0A1J5RUI6</accession>
<organism evidence="2">
    <name type="scientific">mine drainage metagenome</name>
    <dbReference type="NCBI Taxonomy" id="410659"/>
    <lineage>
        <taxon>unclassified sequences</taxon>
        <taxon>metagenomes</taxon>
        <taxon>ecological metagenomes</taxon>
    </lineage>
</organism>
<sequence length="167" mass="18678">MTSIFRLALSALFFAVHTSAYAIEEGKAAPAFTATLLNGQPFSLASAKGEVVIINFWATWCPPCRQEMPVIESYYAQHKQQGLRVIAISLDEDADDAKVREVMQSYHFDAAFERETQHKGYGRIWRLPITFVIDRKGILRKDGGVGNATVVDLPLLEKLVTPLLDEH</sequence>
<dbReference type="PROSITE" id="PS51352">
    <property type="entry name" value="THIOREDOXIN_2"/>
    <property type="match status" value="1"/>
</dbReference>
<dbReference type="PROSITE" id="PS00194">
    <property type="entry name" value="THIOREDOXIN_1"/>
    <property type="match status" value="1"/>
</dbReference>
<dbReference type="CDD" id="cd02966">
    <property type="entry name" value="TlpA_like_family"/>
    <property type="match status" value="1"/>
</dbReference>
<dbReference type="GO" id="GO:0016209">
    <property type="term" value="F:antioxidant activity"/>
    <property type="evidence" value="ECO:0007669"/>
    <property type="project" value="InterPro"/>
</dbReference>
<dbReference type="InterPro" id="IPR036249">
    <property type="entry name" value="Thioredoxin-like_sf"/>
</dbReference>
<dbReference type="GO" id="GO:0016491">
    <property type="term" value="F:oxidoreductase activity"/>
    <property type="evidence" value="ECO:0007669"/>
    <property type="project" value="InterPro"/>
</dbReference>
<evidence type="ECO:0000259" key="1">
    <source>
        <dbReference type="PROSITE" id="PS51352"/>
    </source>
</evidence>
<dbReference type="PANTHER" id="PTHR42852:SF17">
    <property type="entry name" value="THIOREDOXIN-LIKE PROTEIN HI_1115"/>
    <property type="match status" value="1"/>
</dbReference>
<gene>
    <name evidence="2" type="primary">resA_25</name>
    <name evidence="2" type="ORF">GALL_185830</name>
</gene>
<dbReference type="PANTHER" id="PTHR42852">
    <property type="entry name" value="THIOL:DISULFIDE INTERCHANGE PROTEIN DSBE"/>
    <property type="match status" value="1"/>
</dbReference>
<dbReference type="EMBL" id="MLJW01000107">
    <property type="protein sequence ID" value="OIQ99346.1"/>
    <property type="molecule type" value="Genomic_DNA"/>
</dbReference>
<reference evidence="2" key="1">
    <citation type="submission" date="2016-10" db="EMBL/GenBank/DDBJ databases">
        <title>Sequence of Gallionella enrichment culture.</title>
        <authorList>
            <person name="Poehlein A."/>
            <person name="Muehling M."/>
            <person name="Daniel R."/>
        </authorList>
    </citation>
    <scope>NUCLEOTIDE SEQUENCE</scope>
</reference>